<feature type="region of interest" description="Disordered" evidence="4">
    <location>
        <begin position="50"/>
        <end position="69"/>
    </location>
</feature>
<dbReference type="InterPro" id="IPR011050">
    <property type="entry name" value="Pectin_lyase_fold/virulence"/>
</dbReference>
<dbReference type="PANTHER" id="PTHR22990">
    <property type="entry name" value="F-BOX ONLY PROTEIN"/>
    <property type="match status" value="1"/>
</dbReference>
<evidence type="ECO:0000259" key="5">
    <source>
        <dbReference type="SMART" id="SM00722"/>
    </source>
</evidence>
<dbReference type="SMART" id="SM00722">
    <property type="entry name" value="CASH"/>
    <property type="match status" value="1"/>
</dbReference>
<comment type="pathway">
    <text evidence="1">Protein modification; protein ubiquitination.</text>
</comment>
<dbReference type="OrthoDB" id="36243at2157"/>
<keyword evidence="3" id="KW-0833">Ubl conjugation pathway</keyword>
<dbReference type="STRING" id="1110509.Mhar_1933"/>
<dbReference type="InterPro" id="IPR022441">
    <property type="entry name" value="Para_beta_helix_rpt-2"/>
</dbReference>
<organism evidence="6 7">
    <name type="scientific">Methanothrix harundinacea (strain 6Ac)</name>
    <name type="common">Methanosaeta harundinacea</name>
    <dbReference type="NCBI Taxonomy" id="1110509"/>
    <lineage>
        <taxon>Archaea</taxon>
        <taxon>Methanobacteriati</taxon>
        <taxon>Methanobacteriota</taxon>
        <taxon>Stenosarchaea group</taxon>
        <taxon>Methanomicrobia</taxon>
        <taxon>Methanotrichales</taxon>
        <taxon>Methanotrichaceae</taxon>
        <taxon>Methanothrix</taxon>
    </lineage>
</organism>
<evidence type="ECO:0000256" key="3">
    <source>
        <dbReference type="ARBA" id="ARBA00022786"/>
    </source>
</evidence>
<dbReference type="GeneID" id="12511106"/>
<dbReference type="EMBL" id="CP003117">
    <property type="protein sequence ID" value="AET65289.1"/>
    <property type="molecule type" value="Genomic_DNA"/>
</dbReference>
<evidence type="ECO:0000256" key="4">
    <source>
        <dbReference type="SAM" id="MobiDB-lite"/>
    </source>
</evidence>
<dbReference type="RefSeq" id="WP_014587467.1">
    <property type="nucleotide sequence ID" value="NC_017527.1"/>
</dbReference>
<dbReference type="Pfam" id="PF05048">
    <property type="entry name" value="NosD"/>
    <property type="match status" value="1"/>
</dbReference>
<dbReference type="InterPro" id="IPR012334">
    <property type="entry name" value="Pectin_lyas_fold"/>
</dbReference>
<dbReference type="Gene3D" id="2.160.20.10">
    <property type="entry name" value="Single-stranded right-handed beta-helix, Pectin lyase-like"/>
    <property type="match status" value="1"/>
</dbReference>
<dbReference type="SUPFAM" id="SSF51126">
    <property type="entry name" value="Pectin lyase-like"/>
    <property type="match status" value="1"/>
</dbReference>
<dbReference type="AlphaFoldDB" id="G7WQ97"/>
<feature type="domain" description="Carbohydrate-binding/sugar hydrolysis" evidence="5">
    <location>
        <begin position="152"/>
        <end position="309"/>
    </location>
</feature>
<dbReference type="InterPro" id="IPR006633">
    <property type="entry name" value="Carb-bd_sugar_hydrolysis-dom"/>
</dbReference>
<dbReference type="KEGG" id="mhi:Mhar_1933"/>
<protein>
    <submittedName>
        <fullName evidence="6">Cell surface protein</fullName>
    </submittedName>
</protein>
<gene>
    <name evidence="6" type="ordered locus">Mhar_1933</name>
</gene>
<accession>G7WQ97</accession>
<reference evidence="6 7" key="1">
    <citation type="journal article" date="2012" name="PLoS ONE">
        <title>The genome characteristics and predicted function of methyl-group oxidation pathway in the obligate aceticlastic methanogens, Methanosaeta spp.</title>
        <authorList>
            <person name="Zhu J."/>
            <person name="Zheng H."/>
            <person name="Ai G."/>
            <person name="Zhang G."/>
            <person name="Liu D."/>
            <person name="Liu X."/>
            <person name="Dong X."/>
        </authorList>
    </citation>
    <scope>NUCLEOTIDE SEQUENCE [LARGE SCALE GENOMIC DNA]</scope>
    <source>
        <strain evidence="6 7">6Ac</strain>
    </source>
</reference>
<dbReference type="InterPro" id="IPR007742">
    <property type="entry name" value="NosD_dom"/>
</dbReference>
<keyword evidence="2" id="KW-0677">Repeat</keyword>
<name>G7WQ97_METH6</name>
<evidence type="ECO:0000256" key="1">
    <source>
        <dbReference type="ARBA" id="ARBA00004906"/>
    </source>
</evidence>
<evidence type="ECO:0000313" key="7">
    <source>
        <dbReference type="Proteomes" id="UP000005877"/>
    </source>
</evidence>
<dbReference type="InterPro" id="IPR006626">
    <property type="entry name" value="PbH1"/>
</dbReference>
<dbReference type="SMART" id="SM00710">
    <property type="entry name" value="PbH1"/>
    <property type="match status" value="6"/>
</dbReference>
<evidence type="ECO:0000256" key="2">
    <source>
        <dbReference type="ARBA" id="ARBA00022737"/>
    </source>
</evidence>
<proteinExistence type="predicted"/>
<evidence type="ECO:0000313" key="6">
    <source>
        <dbReference type="EMBL" id="AET65289.1"/>
    </source>
</evidence>
<dbReference type="PATRIC" id="fig|1110509.7.peg.2140"/>
<dbReference type="HOGENOM" id="CLU_784393_0_0_2"/>
<sequence>MLRDFSNKFAIGASLALAILLSAGLVQAVVTDDVNFSVVAPEGVSLGSNATSEVAGGMEDGNQSNLTEPLSEVGGEAAANETAPPMAAGAAEVPAAADTANETLPEAANVSGAEIIPEAAGGELRAVCLNGCSYTTIQAAIDAAGEGDVVEVGSGTYRENVIVDKRVTIRGVNTGEGVPVVDAQGNGSAVLLKASGVFLEGLTITNAGPYPSAGIEVVSRDSVVAGCAVMNSNWAGIYLKGSANTTVSRCISSNNGNDGILVFRATGNLISESVVSNNLDDGIALLSSDDNRIEGNLVANNTDVGIFLDNSKNAVVTGNVLSYNAKGISLLNSGIDRVGPNRFFNNTVNLEGV</sequence>
<dbReference type="Proteomes" id="UP000005877">
    <property type="component" value="Chromosome"/>
</dbReference>
<dbReference type="PANTHER" id="PTHR22990:SF15">
    <property type="entry name" value="F-BOX ONLY PROTEIN 10"/>
    <property type="match status" value="1"/>
</dbReference>
<dbReference type="InterPro" id="IPR051550">
    <property type="entry name" value="SCF-Subunits/Alg-Epimerases"/>
</dbReference>
<keyword evidence="7" id="KW-1185">Reference proteome</keyword>
<dbReference type="NCBIfam" id="TIGR03804">
    <property type="entry name" value="para_beta_helix"/>
    <property type="match status" value="3"/>
</dbReference>